<protein>
    <submittedName>
        <fullName evidence="1">Uma2 family endonuclease</fullName>
    </submittedName>
</protein>
<evidence type="ECO:0000313" key="2">
    <source>
        <dbReference type="Proteomes" id="UP000095472"/>
    </source>
</evidence>
<keyword evidence="2" id="KW-1185">Reference proteome</keyword>
<dbReference type="EMBL" id="CP182909">
    <property type="protein sequence ID" value="XPM65368.1"/>
    <property type="molecule type" value="Genomic_DNA"/>
</dbReference>
<keyword evidence="1" id="KW-0255">Endonuclease</keyword>
<keyword evidence="1" id="KW-0378">Hydrolase</keyword>
<gene>
    <name evidence="1" type="ORF">BH720_006530</name>
</gene>
<accession>A0ACD5GWL0</accession>
<sequence length="203" mass="22916">MITLNLDAVGFSDEQFYQLCQANPNWQLERTAKGELTIMPPVGGVSGNREADLITDINLWNRQTQLGRVFSSSTIFRLPNGGDRSPDVAWVTNQRWDALTPEEQEKFPPICPDFVIELRSRTDSLSQLQEKMQEYLASGLRLGWLINPQAQQVEIYRPQQPVEVVQLPAVLSGEAVLPGLSVALPVFKNPRLSKIKNRRAIYL</sequence>
<reference evidence="1 2" key="1">
    <citation type="journal article" date="2016" name="Genome Announc.">
        <title>Draft Genome Sequence of the Thermotolerant Cyanobacterium Desertifilum sp. IPPAS B-1220.</title>
        <authorList>
            <person name="Mironov K.S."/>
            <person name="Sinetova M.A."/>
            <person name="Bolatkhan K."/>
            <person name="Zayadan B.K."/>
            <person name="Ustinova V.V."/>
            <person name="Kupriyanova E.V."/>
            <person name="Skrypnik A.N."/>
            <person name="Gogoleva N.E."/>
            <person name="Gogolev Y.V."/>
            <person name="Los D.A."/>
        </authorList>
    </citation>
    <scope>NUCLEOTIDE SEQUENCE [LARGE SCALE GENOMIC DNA]</scope>
    <source>
        <strain evidence="1 2">IPPAS B-1220</strain>
    </source>
</reference>
<name>A0ACD5GWL0_9CYAN</name>
<keyword evidence="1" id="KW-0540">Nuclease</keyword>
<proteinExistence type="predicted"/>
<evidence type="ECO:0000313" key="1">
    <source>
        <dbReference type="EMBL" id="XPM65368.1"/>
    </source>
</evidence>
<organism evidence="1 2">
    <name type="scientific">Desertifilum tharense IPPAS B-1220</name>
    <dbReference type="NCBI Taxonomy" id="1781255"/>
    <lineage>
        <taxon>Bacteria</taxon>
        <taxon>Bacillati</taxon>
        <taxon>Cyanobacteriota</taxon>
        <taxon>Cyanophyceae</taxon>
        <taxon>Desertifilales</taxon>
        <taxon>Desertifilaceae</taxon>
        <taxon>Desertifilum</taxon>
    </lineage>
</organism>
<dbReference type="Proteomes" id="UP000095472">
    <property type="component" value="Chromosome"/>
</dbReference>